<keyword evidence="4" id="KW-1185">Reference proteome</keyword>
<dbReference type="Proteomes" id="UP001589607">
    <property type="component" value="Unassembled WGS sequence"/>
</dbReference>
<keyword evidence="3" id="KW-0808">Transferase</keyword>
<feature type="transmembrane region" description="Helical" evidence="1">
    <location>
        <begin position="38"/>
        <end position="58"/>
    </location>
</feature>
<comment type="caution">
    <text evidence="3">The sequence shown here is derived from an EMBL/GenBank/DDBJ whole genome shotgun (WGS) entry which is preliminary data.</text>
</comment>
<dbReference type="SUPFAM" id="SSF55874">
    <property type="entry name" value="ATPase domain of HSP90 chaperone/DNA topoisomerase II/histidine kinase"/>
    <property type="match status" value="1"/>
</dbReference>
<keyword evidence="1" id="KW-1133">Transmembrane helix</keyword>
<sequence length="377" mass="44549">MIKFLKKYKAFLFGLIFFRVVVLVLTHFDLIFIDNSEYLSNTLSFIFYWFLFSLPIYYLPFLKEHKTNSLKFFGLLVLLVLLVLVLINDANSKMIDNPITFIGIICIGLLFTSIVASKFFKKYALFILVFYVFSLSYFIYIRVYIDDINKYLQQEKEIKIILTIPFFILILGWFFQQWKWMKTLESKKTKAELALLKSQINPHFFFNTLNNLYGLTVEKSDEAPSVVLKLSDMMRYTIYMGKEDLVPLKDEVEYLNNYIELHKIRYHKSVDIQFTYSNIFNYEIAPLLYIIAVENAFKHGVEKSTERAFIHITISTENGIIHFEIKNNFEELYTKFNPGIGLSNLKQRLQLLYPKKHQLTIDSSGLVYKLTLKIDTL</sequence>
<feature type="transmembrane region" description="Helical" evidence="1">
    <location>
        <begin position="99"/>
        <end position="116"/>
    </location>
</feature>
<keyword evidence="1" id="KW-0812">Transmembrane</keyword>
<feature type="transmembrane region" description="Helical" evidence="1">
    <location>
        <begin position="157"/>
        <end position="175"/>
    </location>
</feature>
<proteinExistence type="predicted"/>
<organism evidence="3 4">
    <name type="scientific">Flavobacterium jumunjinense</name>
    <dbReference type="NCBI Taxonomy" id="998845"/>
    <lineage>
        <taxon>Bacteria</taxon>
        <taxon>Pseudomonadati</taxon>
        <taxon>Bacteroidota</taxon>
        <taxon>Flavobacteriia</taxon>
        <taxon>Flavobacteriales</taxon>
        <taxon>Flavobacteriaceae</taxon>
        <taxon>Flavobacterium</taxon>
    </lineage>
</organism>
<dbReference type="Gene3D" id="3.30.565.10">
    <property type="entry name" value="Histidine kinase-like ATPase, C-terminal domain"/>
    <property type="match status" value="1"/>
</dbReference>
<reference evidence="3 4" key="1">
    <citation type="submission" date="2024-09" db="EMBL/GenBank/DDBJ databases">
        <authorList>
            <person name="Sun Q."/>
            <person name="Mori K."/>
        </authorList>
    </citation>
    <scope>NUCLEOTIDE SEQUENCE [LARGE SCALE GENOMIC DNA]</scope>
    <source>
        <strain evidence="3 4">CECT 7955</strain>
    </source>
</reference>
<accession>A0ABV5GLN7</accession>
<dbReference type="Pfam" id="PF06580">
    <property type="entry name" value="His_kinase"/>
    <property type="match status" value="1"/>
</dbReference>
<feature type="transmembrane region" description="Helical" evidence="1">
    <location>
        <begin position="70"/>
        <end position="87"/>
    </location>
</feature>
<feature type="transmembrane region" description="Helical" evidence="1">
    <location>
        <begin position="123"/>
        <end position="145"/>
    </location>
</feature>
<feature type="domain" description="Signal transduction histidine kinase internal region" evidence="2">
    <location>
        <begin position="191"/>
        <end position="268"/>
    </location>
</feature>
<evidence type="ECO:0000313" key="3">
    <source>
        <dbReference type="EMBL" id="MFB9096307.1"/>
    </source>
</evidence>
<dbReference type="EMBL" id="JBHMEY010000015">
    <property type="protein sequence ID" value="MFB9096307.1"/>
    <property type="molecule type" value="Genomic_DNA"/>
</dbReference>
<keyword evidence="1" id="KW-0472">Membrane</keyword>
<evidence type="ECO:0000313" key="4">
    <source>
        <dbReference type="Proteomes" id="UP001589607"/>
    </source>
</evidence>
<dbReference type="EC" id="2.7.13.3" evidence="3"/>
<feature type="transmembrane region" description="Helical" evidence="1">
    <location>
        <begin position="12"/>
        <end position="32"/>
    </location>
</feature>
<gene>
    <name evidence="3" type="ORF">ACFFVF_07250</name>
</gene>
<evidence type="ECO:0000259" key="2">
    <source>
        <dbReference type="Pfam" id="PF06580"/>
    </source>
</evidence>
<dbReference type="PANTHER" id="PTHR34220:SF7">
    <property type="entry name" value="SENSOR HISTIDINE KINASE YPDA"/>
    <property type="match status" value="1"/>
</dbReference>
<dbReference type="GO" id="GO:0004673">
    <property type="term" value="F:protein histidine kinase activity"/>
    <property type="evidence" value="ECO:0007669"/>
    <property type="project" value="UniProtKB-EC"/>
</dbReference>
<name>A0ABV5GLN7_9FLAO</name>
<dbReference type="InterPro" id="IPR050640">
    <property type="entry name" value="Bact_2-comp_sensor_kinase"/>
</dbReference>
<dbReference type="InterPro" id="IPR036890">
    <property type="entry name" value="HATPase_C_sf"/>
</dbReference>
<dbReference type="InterPro" id="IPR010559">
    <property type="entry name" value="Sig_transdc_His_kin_internal"/>
</dbReference>
<protein>
    <submittedName>
        <fullName evidence="3">Sensor histidine kinase</fullName>
        <ecNumber evidence="3">2.7.13.3</ecNumber>
    </submittedName>
</protein>
<dbReference type="PANTHER" id="PTHR34220">
    <property type="entry name" value="SENSOR HISTIDINE KINASE YPDA"/>
    <property type="match status" value="1"/>
</dbReference>
<keyword evidence="3" id="KW-0418">Kinase</keyword>
<dbReference type="RefSeq" id="WP_236455425.1">
    <property type="nucleotide sequence ID" value="NZ_CBCSGE010000022.1"/>
</dbReference>
<evidence type="ECO:0000256" key="1">
    <source>
        <dbReference type="SAM" id="Phobius"/>
    </source>
</evidence>